<evidence type="ECO:0000313" key="2">
    <source>
        <dbReference type="Proteomes" id="UP000241769"/>
    </source>
</evidence>
<evidence type="ECO:0000313" key="1">
    <source>
        <dbReference type="EMBL" id="PRP75579.1"/>
    </source>
</evidence>
<protein>
    <submittedName>
        <fullName evidence="1">Uncharacterized protein</fullName>
    </submittedName>
</protein>
<dbReference type="AlphaFoldDB" id="A0A2P6MV46"/>
<comment type="caution">
    <text evidence="1">The sequence shown here is derived from an EMBL/GenBank/DDBJ whole genome shotgun (WGS) entry which is preliminary data.</text>
</comment>
<organism evidence="1 2">
    <name type="scientific">Planoprotostelium fungivorum</name>
    <dbReference type="NCBI Taxonomy" id="1890364"/>
    <lineage>
        <taxon>Eukaryota</taxon>
        <taxon>Amoebozoa</taxon>
        <taxon>Evosea</taxon>
        <taxon>Variosea</taxon>
        <taxon>Cavosteliida</taxon>
        <taxon>Cavosteliaceae</taxon>
        <taxon>Planoprotostelium</taxon>
    </lineage>
</organism>
<feature type="non-terminal residue" evidence="1">
    <location>
        <position position="200"/>
    </location>
</feature>
<dbReference type="Proteomes" id="UP000241769">
    <property type="component" value="Unassembled WGS sequence"/>
</dbReference>
<dbReference type="EMBL" id="MDYQ01000375">
    <property type="protein sequence ID" value="PRP75579.1"/>
    <property type="molecule type" value="Genomic_DNA"/>
</dbReference>
<proteinExistence type="predicted"/>
<gene>
    <name evidence="1" type="ORF">PROFUN_15649</name>
</gene>
<accession>A0A2P6MV46</accession>
<reference evidence="1 2" key="1">
    <citation type="journal article" date="2018" name="Genome Biol. Evol.">
        <title>Multiple Roots of Fruiting Body Formation in Amoebozoa.</title>
        <authorList>
            <person name="Hillmann F."/>
            <person name="Forbes G."/>
            <person name="Novohradska S."/>
            <person name="Ferling I."/>
            <person name="Riege K."/>
            <person name="Groth M."/>
            <person name="Westermann M."/>
            <person name="Marz M."/>
            <person name="Spaller T."/>
            <person name="Winckler T."/>
            <person name="Schaap P."/>
            <person name="Glockner G."/>
        </authorList>
    </citation>
    <scope>NUCLEOTIDE SEQUENCE [LARGE SCALE GENOMIC DNA]</scope>
    <source>
        <strain evidence="1 2">Jena</strain>
    </source>
</reference>
<dbReference type="InParanoid" id="A0A2P6MV46"/>
<keyword evidence="2" id="KW-1185">Reference proteome</keyword>
<sequence>MPVILNKIYPALLSEGGLSFHIYATKPSDLNVKSAKIHLDGDSFWDSLPRVLGTEIAASIKSAHPFPVNEDIFDLGSFTEGAPNDFDFYLFIGRGSQFRKPFIRDRLERLSKQQGDPSVSITARYGKKYKKILWNFETKASSILCAEPMALDLLRSDDCVPLEDDVDQDELLAAEEEKRERLLKVIEKRFGTEESESSTE</sequence>
<name>A0A2P6MV46_9EUKA</name>